<dbReference type="InterPro" id="IPR051396">
    <property type="entry name" value="Bact_Antivir_Def_Nuclease"/>
</dbReference>
<keyword evidence="3" id="KW-1185">Reference proteome</keyword>
<reference evidence="2 3" key="1">
    <citation type="submission" date="2019-07" db="EMBL/GenBank/DDBJ databases">
        <title>Helicobacter labacensis sp. nov., Helicobacter mehlei sp. nov. and Helicobacter vulpis sp. nov., isolated from gastric mucosa of red fox (Vulpis vulpis).</title>
        <authorList>
            <person name="Kusar D."/>
            <person name="Gruntar I."/>
            <person name="Pate M."/>
            <person name="Zajc U."/>
            <person name="Ocepek M."/>
        </authorList>
    </citation>
    <scope>NUCLEOTIDE SEQUENCE [LARGE SCALE GENOMIC DNA]</scope>
    <source>
        <strain evidence="2 3">L8b</strain>
    </source>
</reference>
<dbReference type="AlphaFoldDB" id="A0A553UNM1"/>
<dbReference type="Pfam" id="PF13175">
    <property type="entry name" value="AAA_15"/>
    <property type="match status" value="1"/>
</dbReference>
<proteinExistence type="predicted"/>
<dbReference type="PANTHER" id="PTHR43581:SF2">
    <property type="entry name" value="EXCINUCLEASE ATPASE SUBUNIT"/>
    <property type="match status" value="1"/>
</dbReference>
<accession>A0A553UNM1</accession>
<sequence>MKIELKNIGTLHKADLEIGDLTLICGENNTGKTYAAYGLYGYLDFMHFLSNNFLGRTRGGRRGIFEIANSYQQCSYAEMNAEFQKHLNQKTCFYAQDVLSQVMAGSSEDFETTEFQVSYNVSLEEIKKAVQRLKDRDENLYGVEYELDDEGFKISIPKHLDGAKYRDYLVDSLIAILMPSPFILSVERTGASIFQEELDFVKINKLEAVQQILKGDKLDILDLFEIHRKTDQRKQIYPKPVRDNINFIRELKQISKQDSFFKQNKEYHKSILDLLGKLVGGKYKITDFGLLFQPKGSKSAYALEVASSSARSLIMLHYYILHVAQKNDILMIDEPELNLHPNNQILVARLLALLVNAGIKVFITTHSDYIVRELSNCIMLKKLNETQIESLKKQGYTQEYGLDAHRVKAYVTKTIKKQNTLIPVKITQEQGIFMQTFDDPIRAQNENQSLIAEKVFQNLRNNHDS</sequence>
<reference evidence="3" key="2">
    <citation type="submission" date="2019-07" db="EMBL/GenBank/DDBJ databases">
        <title>Helicobacter labacensis sp. nov., Helicobacter mehlei sp. nov. and Helicobacter vulpis sp. nov., isolated from gastric mucosa of red fox (Vulpis vulpis).</title>
        <authorList>
            <person name="Papic B."/>
        </authorList>
    </citation>
    <scope>NUCLEOTIDE SEQUENCE [LARGE SCALE GENOMIC DNA]</scope>
    <source>
        <strain evidence="3">L8b</strain>
    </source>
</reference>
<dbReference type="SUPFAM" id="SSF52540">
    <property type="entry name" value="P-loop containing nucleoside triphosphate hydrolases"/>
    <property type="match status" value="1"/>
</dbReference>
<evidence type="ECO:0000259" key="1">
    <source>
        <dbReference type="Pfam" id="PF13175"/>
    </source>
</evidence>
<evidence type="ECO:0000313" key="3">
    <source>
        <dbReference type="Proteomes" id="UP000319322"/>
    </source>
</evidence>
<dbReference type="RefSeq" id="WP_120948430.1">
    <property type="nucleotide sequence ID" value="NZ_QXQS01000010.1"/>
</dbReference>
<dbReference type="InterPro" id="IPR027417">
    <property type="entry name" value="P-loop_NTPase"/>
</dbReference>
<name>A0A553UNM1_9HELI</name>
<dbReference type="EMBL" id="VKGC01000017">
    <property type="protein sequence ID" value="TSA81829.1"/>
    <property type="molecule type" value="Genomic_DNA"/>
</dbReference>
<reference evidence="2 3" key="3">
    <citation type="submission" date="2019-07" db="EMBL/GenBank/DDBJ databases">
        <authorList>
            <person name="Papic B."/>
        </authorList>
    </citation>
    <scope>NUCLEOTIDE SEQUENCE [LARGE SCALE GENOMIC DNA]</scope>
    <source>
        <strain evidence="2 3">L8b</strain>
    </source>
</reference>
<dbReference type="PANTHER" id="PTHR43581">
    <property type="entry name" value="ATP/GTP PHOSPHATASE"/>
    <property type="match status" value="1"/>
</dbReference>
<evidence type="ECO:0000313" key="2">
    <source>
        <dbReference type="EMBL" id="TSA81829.1"/>
    </source>
</evidence>
<organism evidence="2 3">
    <name type="scientific">Helicobacter mehlei</name>
    <dbReference type="NCBI Taxonomy" id="2316080"/>
    <lineage>
        <taxon>Bacteria</taxon>
        <taxon>Pseudomonadati</taxon>
        <taxon>Campylobacterota</taxon>
        <taxon>Epsilonproteobacteria</taxon>
        <taxon>Campylobacterales</taxon>
        <taxon>Helicobacteraceae</taxon>
        <taxon>Helicobacter</taxon>
    </lineage>
</organism>
<dbReference type="Gene3D" id="3.40.50.300">
    <property type="entry name" value="P-loop containing nucleotide triphosphate hydrolases"/>
    <property type="match status" value="1"/>
</dbReference>
<dbReference type="Proteomes" id="UP000319322">
    <property type="component" value="Unassembled WGS sequence"/>
</dbReference>
<comment type="caution">
    <text evidence="2">The sequence shown here is derived from an EMBL/GenBank/DDBJ whole genome shotgun (WGS) entry which is preliminary data.</text>
</comment>
<gene>
    <name evidence="2" type="ORF">FNE76_06210</name>
</gene>
<feature type="domain" description="Endonuclease GajA/Old nuclease/RecF-like AAA" evidence="1">
    <location>
        <begin position="1"/>
        <end position="371"/>
    </location>
</feature>
<dbReference type="InterPro" id="IPR041685">
    <property type="entry name" value="AAA_GajA/Old/RecF-like"/>
</dbReference>
<protein>
    <submittedName>
        <fullName evidence="2">AAA family ATPase</fullName>
    </submittedName>
</protein>